<accession>G0LKZ3</accession>
<dbReference type="KEGG" id="hwc:Hqrw_2595"/>
<dbReference type="SUPFAM" id="SSF55961">
    <property type="entry name" value="Bet v1-like"/>
    <property type="match status" value="1"/>
</dbReference>
<dbReference type="InterPro" id="IPR019587">
    <property type="entry name" value="Polyketide_cyclase/dehydratase"/>
</dbReference>
<dbReference type="Proteomes" id="UP000007954">
    <property type="component" value="Chromosome"/>
</dbReference>
<sequence length="150" mass="16907">MTVRVRRVFEFTVPPSDVWKFIADPSKRADAISVVDTYEVDTTNTDSDDVPISATWEVALPIPLISSTATVNTEDVDRDPPTHVKFVGKSSVMNVTGEHTIEHDEPNQTTRLINEFVVDGRVPGVERYFKRNLDDELDNLESALRRSFEA</sequence>
<dbReference type="CDD" id="cd07812">
    <property type="entry name" value="SRPBCC"/>
    <property type="match status" value="1"/>
</dbReference>
<organism evidence="1 2">
    <name type="scientific">Haloquadratum walsbyi (strain DSM 16854 / JCM 12705 / C23)</name>
    <dbReference type="NCBI Taxonomy" id="768065"/>
    <lineage>
        <taxon>Archaea</taxon>
        <taxon>Methanobacteriati</taxon>
        <taxon>Methanobacteriota</taxon>
        <taxon>Stenosarchaea group</taxon>
        <taxon>Halobacteria</taxon>
        <taxon>Halobacteriales</taxon>
        <taxon>Haloferacaceae</taxon>
        <taxon>Haloquadratum</taxon>
    </lineage>
</organism>
<name>G0LKZ3_HALWC</name>
<evidence type="ECO:0000313" key="2">
    <source>
        <dbReference type="Proteomes" id="UP000007954"/>
    </source>
</evidence>
<evidence type="ECO:0000313" key="1">
    <source>
        <dbReference type="EMBL" id="CCC40433.1"/>
    </source>
</evidence>
<gene>
    <name evidence="1" type="ordered locus">Hqrw_2595</name>
</gene>
<dbReference type="Gene3D" id="3.30.530.20">
    <property type="match status" value="1"/>
</dbReference>
<dbReference type="HOGENOM" id="CLU_1830640_0_0_2"/>
<dbReference type="Pfam" id="PF10604">
    <property type="entry name" value="Polyketide_cyc2"/>
    <property type="match status" value="1"/>
</dbReference>
<proteinExistence type="predicted"/>
<dbReference type="InterPro" id="IPR023393">
    <property type="entry name" value="START-like_dom_sf"/>
</dbReference>
<dbReference type="RefSeq" id="WP_014556056.1">
    <property type="nucleotide sequence ID" value="NC_017459.1"/>
</dbReference>
<dbReference type="OrthoDB" id="25755at2157"/>
<reference evidence="1 2" key="1">
    <citation type="journal article" date="2011" name="PLoS ONE">
        <title>Haloquadratum walsbyi: limited diversity in a global pond.</title>
        <authorList>
            <person name="Dyall-Smith M."/>
            <person name="Pfeiffer F."/>
            <person name="Klee K."/>
            <person name="Palm P."/>
            <person name="Gross K."/>
            <person name="Schuster S.C."/>
            <person name="Rampp M."/>
            <person name="Oesterhelt D."/>
        </authorList>
    </citation>
    <scope>NUCLEOTIDE SEQUENCE [LARGE SCALE GENOMIC DNA]</scope>
    <source>
        <strain evidence="2">DSM 16854 / JCM 12705 / C23</strain>
    </source>
</reference>
<dbReference type="GeneID" id="12447318"/>
<dbReference type="AlphaFoldDB" id="G0LKZ3"/>
<dbReference type="EMBL" id="FR746099">
    <property type="protein sequence ID" value="CCC40433.1"/>
    <property type="molecule type" value="Genomic_DNA"/>
</dbReference>
<protein>
    <submittedName>
        <fullName evidence="1">START domain protein</fullName>
    </submittedName>
</protein>